<organism evidence="5 6">
    <name type="scientific">Nocardia cyriacigeorgica</name>
    <dbReference type="NCBI Taxonomy" id="135487"/>
    <lineage>
        <taxon>Bacteria</taxon>
        <taxon>Bacillati</taxon>
        <taxon>Actinomycetota</taxon>
        <taxon>Actinomycetes</taxon>
        <taxon>Mycobacteriales</taxon>
        <taxon>Nocardiaceae</taxon>
        <taxon>Nocardia</taxon>
    </lineage>
</organism>
<evidence type="ECO:0000313" key="6">
    <source>
        <dbReference type="Proteomes" id="UP000306378"/>
    </source>
</evidence>
<protein>
    <submittedName>
        <fullName evidence="5">Helix-turn-helix transcriptional regulator</fullName>
    </submittedName>
</protein>
<evidence type="ECO:0000256" key="1">
    <source>
        <dbReference type="ARBA" id="ARBA00023015"/>
    </source>
</evidence>
<keyword evidence="3" id="KW-0804">Transcription</keyword>
<dbReference type="AlphaFoldDB" id="A0A5R8NE90"/>
<gene>
    <name evidence="5" type="ORF">FEK34_24740</name>
</gene>
<dbReference type="SUPFAM" id="SSF46785">
    <property type="entry name" value="Winged helix' DNA-binding domain"/>
    <property type="match status" value="1"/>
</dbReference>
<dbReference type="EMBL" id="VBUT01000011">
    <property type="protein sequence ID" value="TLF73944.1"/>
    <property type="molecule type" value="Genomic_DNA"/>
</dbReference>
<dbReference type="RefSeq" id="WP_138451527.1">
    <property type="nucleotide sequence ID" value="NZ_VBUT01000011.1"/>
</dbReference>
<dbReference type="InterPro" id="IPR036390">
    <property type="entry name" value="WH_DNA-bd_sf"/>
</dbReference>
<dbReference type="PANTHER" id="PTHR33204">
    <property type="entry name" value="TRANSCRIPTIONAL REGULATOR, MARR FAMILY"/>
    <property type="match status" value="1"/>
</dbReference>
<dbReference type="Pfam" id="PF01638">
    <property type="entry name" value="HxlR"/>
    <property type="match status" value="1"/>
</dbReference>
<keyword evidence="2" id="KW-0238">DNA-binding</keyword>
<evidence type="ECO:0000256" key="3">
    <source>
        <dbReference type="ARBA" id="ARBA00023163"/>
    </source>
</evidence>
<dbReference type="GO" id="GO:0003677">
    <property type="term" value="F:DNA binding"/>
    <property type="evidence" value="ECO:0007669"/>
    <property type="project" value="UniProtKB-KW"/>
</dbReference>
<reference evidence="5 6" key="1">
    <citation type="submission" date="2019-05" db="EMBL/GenBank/DDBJ databases">
        <title>Genomes sequences of two Nocardia cyriacigeorgica environmental isolates, type strains Nocardia asteroides ATCC 19247 and Nocardia cyriacigeorgica DSM 44484.</title>
        <authorList>
            <person name="Vautrin F."/>
            <person name="Bergeron E."/>
            <person name="Dubost A."/>
            <person name="Abrouk D."/>
            <person name="Rodriguez Nava V."/>
            <person name="Pujic P."/>
        </authorList>
    </citation>
    <scope>NUCLEOTIDE SEQUENCE [LARGE SCALE GENOMIC DNA]</scope>
    <source>
        <strain evidence="5 6">EML 446</strain>
    </source>
</reference>
<dbReference type="PANTHER" id="PTHR33204:SF37">
    <property type="entry name" value="HTH-TYPE TRANSCRIPTIONAL REGULATOR YODB"/>
    <property type="match status" value="1"/>
</dbReference>
<evidence type="ECO:0000313" key="5">
    <source>
        <dbReference type="EMBL" id="TLF73944.1"/>
    </source>
</evidence>
<dbReference type="InterPro" id="IPR002577">
    <property type="entry name" value="HTH_HxlR"/>
</dbReference>
<proteinExistence type="predicted"/>
<evidence type="ECO:0000259" key="4">
    <source>
        <dbReference type="PROSITE" id="PS51118"/>
    </source>
</evidence>
<dbReference type="Gene3D" id="1.10.10.10">
    <property type="entry name" value="Winged helix-like DNA-binding domain superfamily/Winged helix DNA-binding domain"/>
    <property type="match status" value="1"/>
</dbReference>
<dbReference type="PROSITE" id="PS51118">
    <property type="entry name" value="HTH_HXLR"/>
    <property type="match status" value="1"/>
</dbReference>
<dbReference type="Proteomes" id="UP000306378">
    <property type="component" value="Unassembled WGS sequence"/>
</dbReference>
<name>A0A5R8NE90_9NOCA</name>
<dbReference type="InterPro" id="IPR036388">
    <property type="entry name" value="WH-like_DNA-bd_sf"/>
</dbReference>
<evidence type="ECO:0000256" key="2">
    <source>
        <dbReference type="ARBA" id="ARBA00023125"/>
    </source>
</evidence>
<keyword evidence="1" id="KW-0805">Transcription regulation</keyword>
<sequence>MAEHYERIVDCRLRAATELFTHAWDPLVLAALRAGPLRRRELRLAIGGVSDKMLTETFNRLMDIGLVQRRAYRQAPPRVDYGLTPVGASFVAGPLSALAEWITEHGDDLVRAVERADSAGRSG</sequence>
<comment type="caution">
    <text evidence="5">The sequence shown here is derived from an EMBL/GenBank/DDBJ whole genome shotgun (WGS) entry which is preliminary data.</text>
</comment>
<feature type="domain" description="HTH hxlR-type" evidence="4">
    <location>
        <begin position="11"/>
        <end position="110"/>
    </location>
</feature>
<accession>A0A5R8NE90</accession>